<dbReference type="GO" id="GO:0005829">
    <property type="term" value="C:cytosol"/>
    <property type="evidence" value="ECO:0007669"/>
    <property type="project" value="TreeGrafter"/>
</dbReference>
<dbReference type="PANTHER" id="PTHR43094">
    <property type="entry name" value="AMINOTRANSFERASE"/>
    <property type="match status" value="1"/>
</dbReference>
<dbReference type="Gene3D" id="3.40.640.10">
    <property type="entry name" value="Type I PLP-dependent aspartate aminotransferase-like (Major domain)"/>
    <property type="match status" value="1"/>
</dbReference>
<evidence type="ECO:0000256" key="4">
    <source>
        <dbReference type="ARBA" id="ARBA00022679"/>
    </source>
</evidence>
<dbReference type="EMBL" id="FQXE01000004">
    <property type="protein sequence ID" value="SHH75212.1"/>
    <property type="molecule type" value="Genomic_DNA"/>
</dbReference>
<dbReference type="FunFam" id="3.40.640.10:FF:000014">
    <property type="entry name" value="Adenosylmethionine-8-amino-7-oxononanoate aminotransferase, probable"/>
    <property type="match status" value="1"/>
</dbReference>
<evidence type="ECO:0000256" key="3">
    <source>
        <dbReference type="ARBA" id="ARBA00022576"/>
    </source>
</evidence>
<dbReference type="Pfam" id="PF00202">
    <property type="entry name" value="Aminotran_3"/>
    <property type="match status" value="1"/>
</dbReference>
<sequence>MTGHLRLKEQKAVTMEQSRIFQRATHQVMPVALSGSGIYITDAQGKQYIDGCGGAAVSCIGHSQPAVAQAIMDQLGKLAYAHTSFFSSAPAEELAEYLVELAPPGISHAYFVTGGSEAVEAALKLAHQYHQENGQPQRNKIIARWQSYHGNTLGALAASGNKMRRVAYADILIDVVHIEPCYPYRYRRADETLDEYGRRAADLLESKILELGAEHVSCFIMEPVVGASLGAVAAAPGYLKRVREICDRYGVLLIFDEVMCGMGRCGTSFASEHDGVVADIYTIAKGLTSGFVPLGAILLGQRVYDMINEHSGSFRNGHTFSGHPVSCAGALAVQRFVQQHHLLDNVKRQGRELERQLLARFGSHANVGEIRGRGLFFGVELVADKNTRTPFGAQLGVAARVKQESLRRGLLVYPGSGTSDGVNGDHILLAPHYIVSEEEIGCIVERLAQAVDAVLENIA</sequence>
<dbReference type="SUPFAM" id="SSF53383">
    <property type="entry name" value="PLP-dependent transferases"/>
    <property type="match status" value="1"/>
</dbReference>
<proteinExistence type="inferred from homology"/>
<dbReference type="RefSeq" id="WP_425439536.1">
    <property type="nucleotide sequence ID" value="NZ_FQXE01000004.1"/>
</dbReference>
<keyword evidence="8" id="KW-1185">Reference proteome</keyword>
<comment type="cofactor">
    <cofactor evidence="1">
        <name>pyridoxal 5'-phosphate</name>
        <dbReference type="ChEBI" id="CHEBI:597326"/>
    </cofactor>
</comment>
<protein>
    <recommendedName>
        <fullName evidence="9">Adenosylmethionine-8-amino-7-oxononanoate aminotransferase</fullName>
    </recommendedName>
</protein>
<keyword evidence="3" id="KW-0032">Aminotransferase</keyword>
<dbReference type="Gene3D" id="3.90.1150.10">
    <property type="entry name" value="Aspartate Aminotransferase, domain 1"/>
    <property type="match status" value="1"/>
</dbReference>
<evidence type="ECO:0000313" key="7">
    <source>
        <dbReference type="EMBL" id="SHH75212.1"/>
    </source>
</evidence>
<dbReference type="STRING" id="658167.SAMN04488135_104403"/>
<dbReference type="NCBIfam" id="NF005685">
    <property type="entry name" value="PRK07483.1"/>
    <property type="match status" value="1"/>
</dbReference>
<gene>
    <name evidence="7" type="ORF">SAMN04488135_104403</name>
</gene>
<dbReference type="PANTHER" id="PTHR43094:SF1">
    <property type="entry name" value="AMINOTRANSFERASE CLASS-III"/>
    <property type="match status" value="1"/>
</dbReference>
<accession>A0A1M5VIV6</accession>
<evidence type="ECO:0000256" key="6">
    <source>
        <dbReference type="RuleBase" id="RU003560"/>
    </source>
</evidence>
<dbReference type="InterPro" id="IPR015421">
    <property type="entry name" value="PyrdxlP-dep_Trfase_major"/>
</dbReference>
<keyword evidence="5 6" id="KW-0663">Pyridoxal phosphate</keyword>
<name>A0A1M5VIV6_9BURK</name>
<dbReference type="Proteomes" id="UP000184226">
    <property type="component" value="Unassembled WGS sequence"/>
</dbReference>
<dbReference type="InterPro" id="IPR005814">
    <property type="entry name" value="Aminotrans_3"/>
</dbReference>
<dbReference type="InterPro" id="IPR049704">
    <property type="entry name" value="Aminotrans_3_PPA_site"/>
</dbReference>
<keyword evidence="4" id="KW-0808">Transferase</keyword>
<dbReference type="InterPro" id="IPR015422">
    <property type="entry name" value="PyrdxlP-dep_Trfase_small"/>
</dbReference>
<evidence type="ECO:0000256" key="1">
    <source>
        <dbReference type="ARBA" id="ARBA00001933"/>
    </source>
</evidence>
<reference evidence="7 8" key="1">
    <citation type="submission" date="2016-11" db="EMBL/GenBank/DDBJ databases">
        <authorList>
            <person name="Jaros S."/>
            <person name="Januszkiewicz K."/>
            <person name="Wedrychowicz H."/>
        </authorList>
    </citation>
    <scope>NUCLEOTIDE SEQUENCE [LARGE SCALE GENOMIC DNA]</scope>
    <source>
        <strain evidence="7 8">CGMCC 1.10190</strain>
    </source>
</reference>
<dbReference type="PIRSF" id="PIRSF000521">
    <property type="entry name" value="Transaminase_4ab_Lys_Orn"/>
    <property type="match status" value="1"/>
</dbReference>
<dbReference type="GO" id="GO:0008483">
    <property type="term" value="F:transaminase activity"/>
    <property type="evidence" value="ECO:0007669"/>
    <property type="project" value="UniProtKB-KW"/>
</dbReference>
<organism evidence="7 8">
    <name type="scientific">Pollutimonas bauzanensis</name>
    <dbReference type="NCBI Taxonomy" id="658167"/>
    <lineage>
        <taxon>Bacteria</taxon>
        <taxon>Pseudomonadati</taxon>
        <taxon>Pseudomonadota</taxon>
        <taxon>Betaproteobacteria</taxon>
        <taxon>Burkholderiales</taxon>
        <taxon>Alcaligenaceae</taxon>
        <taxon>Pollutimonas</taxon>
    </lineage>
</organism>
<evidence type="ECO:0000256" key="2">
    <source>
        <dbReference type="ARBA" id="ARBA00008954"/>
    </source>
</evidence>
<evidence type="ECO:0000256" key="5">
    <source>
        <dbReference type="ARBA" id="ARBA00022898"/>
    </source>
</evidence>
<evidence type="ECO:0000313" key="8">
    <source>
        <dbReference type="Proteomes" id="UP000184226"/>
    </source>
</evidence>
<dbReference type="CDD" id="cd00610">
    <property type="entry name" value="OAT_like"/>
    <property type="match status" value="1"/>
</dbReference>
<evidence type="ECO:0008006" key="9">
    <source>
        <dbReference type="Google" id="ProtNLM"/>
    </source>
</evidence>
<dbReference type="InterPro" id="IPR015424">
    <property type="entry name" value="PyrdxlP-dep_Trfase"/>
</dbReference>
<dbReference type="PROSITE" id="PS00600">
    <property type="entry name" value="AA_TRANSFER_CLASS_3"/>
    <property type="match status" value="1"/>
</dbReference>
<dbReference type="GO" id="GO:0030170">
    <property type="term" value="F:pyridoxal phosphate binding"/>
    <property type="evidence" value="ECO:0007669"/>
    <property type="project" value="InterPro"/>
</dbReference>
<dbReference type="AlphaFoldDB" id="A0A1M5VIV6"/>
<comment type="similarity">
    <text evidence="2 6">Belongs to the class-III pyridoxal-phosphate-dependent aminotransferase family.</text>
</comment>